<feature type="region of interest" description="Disordered" evidence="1">
    <location>
        <begin position="346"/>
        <end position="380"/>
    </location>
</feature>
<feature type="compositionally biased region" description="Low complexity" evidence="1">
    <location>
        <begin position="351"/>
        <end position="360"/>
    </location>
</feature>
<dbReference type="SUPFAM" id="SSF88874">
    <property type="entry name" value="Receptor-binding domain of short tail fibre protein gp12"/>
    <property type="match status" value="1"/>
</dbReference>
<dbReference type="InterPro" id="IPR011083">
    <property type="entry name" value="Phage_tail_collar_dom"/>
</dbReference>
<gene>
    <name evidence="3" type="ORF">W7K_11835</name>
</gene>
<evidence type="ECO:0000256" key="1">
    <source>
        <dbReference type="SAM" id="MobiDB-lite"/>
    </source>
</evidence>
<dbReference type="OrthoDB" id="6174642at2"/>
<proteinExistence type="predicted"/>
<protein>
    <recommendedName>
        <fullName evidence="2">Phage tail collar domain-containing protein</fullName>
    </recommendedName>
</protein>
<dbReference type="InterPro" id="IPR037053">
    <property type="entry name" value="Phage_tail_collar_dom_sf"/>
</dbReference>
<dbReference type="Pfam" id="PF07484">
    <property type="entry name" value="Collar"/>
    <property type="match status" value="1"/>
</dbReference>
<dbReference type="RefSeq" id="WP_010483783.1">
    <property type="nucleotide sequence ID" value="NZ_AJLO02000024.1"/>
</dbReference>
<organism evidence="3 4">
    <name type="scientific">Stenotrophomonas geniculata N1</name>
    <dbReference type="NCBI Taxonomy" id="1167641"/>
    <lineage>
        <taxon>Bacteria</taxon>
        <taxon>Pseudomonadati</taxon>
        <taxon>Pseudomonadota</taxon>
        <taxon>Gammaproteobacteria</taxon>
        <taxon>Lysobacterales</taxon>
        <taxon>Lysobacteraceae</taxon>
        <taxon>Stenotrophomonas</taxon>
    </lineage>
</organism>
<evidence type="ECO:0000259" key="2">
    <source>
        <dbReference type="Pfam" id="PF07484"/>
    </source>
</evidence>
<reference evidence="3 4" key="1">
    <citation type="journal article" date="2012" name="J. Bacteriol.">
        <title>Genome sequence of a novel nicotine-degrading strain, Pseudomonas geniculata N1.</title>
        <authorList>
            <person name="Tang H."/>
            <person name="Yu H."/>
            <person name="Tai C."/>
            <person name="Huang K."/>
            <person name="Liu Y."/>
            <person name="Wang L."/>
            <person name="Yao Y."/>
            <person name="Wu G."/>
            <person name="Xu P."/>
        </authorList>
    </citation>
    <scope>NUCLEOTIDE SEQUENCE [LARGE SCALE GENOMIC DNA]</scope>
    <source>
        <strain evidence="3 4">N1</strain>
    </source>
</reference>
<name>A0A0L8AA40_9GAMM</name>
<feature type="domain" description="Phage tail collar" evidence="2">
    <location>
        <begin position="248"/>
        <end position="302"/>
    </location>
</feature>
<dbReference type="EMBL" id="AJLO02000024">
    <property type="protein sequence ID" value="KOE99076.1"/>
    <property type="molecule type" value="Genomic_DNA"/>
</dbReference>
<comment type="caution">
    <text evidence="3">The sequence shown here is derived from an EMBL/GenBank/DDBJ whole genome shotgun (WGS) entry which is preliminary data.</text>
</comment>
<evidence type="ECO:0000313" key="3">
    <source>
        <dbReference type="EMBL" id="KOE99076.1"/>
    </source>
</evidence>
<dbReference type="Gene3D" id="3.90.1340.10">
    <property type="entry name" value="Phage tail collar domain"/>
    <property type="match status" value="1"/>
</dbReference>
<accession>A0A0L8AA40</accession>
<evidence type="ECO:0000313" key="4">
    <source>
        <dbReference type="Proteomes" id="UP000036890"/>
    </source>
</evidence>
<dbReference type="Proteomes" id="UP000036890">
    <property type="component" value="Unassembled WGS sequence"/>
</dbReference>
<dbReference type="AlphaFoldDB" id="A0A0L8AA40"/>
<sequence>MRLKITDAGFARLVNPPNTGTSAVLITEIGLTSTAFTPTAGLTALPGEIKRVSTFGGKAVGDDTLHVTIRDDSATAYSLRGFGLYLGDGTLFATFGQTDPIMEKTAASMLLLSTDTRFSEVDTALIEFGNAEFIYPPSTTEVQGVVELATTTETEEGADAQRAVTPRGLRAFIDKRFGASAPTQFVRTLLSIATDAAFRSALGLKSAALKDEGADKGLDADLLDGRHGTHYLDWRNMTGVPSSVHVPGQVILFAGATAPNGMLLCNGAAVPRASYPALFAAIGTRYGAGDGATTFNLPAMQEGTVVTHTLNPEAVGSFTQGEVIRHAHGASAATAGNHSHAISVGAGGAHSHGASASAVGDHAHGAWTDSQGHHAHTGGTSWIGDHQHLTAFAESGTTYPWGADYNNHAGSRGNLDYDNPWPYTSPAGGHAHSFTTDGAGGHGHNIGMNGAGGHSHTISIAQVGDHGHAASAADAGAHTHTVVVENAGGDRNLPAGLRMIYCIAY</sequence>